<dbReference type="OrthoDB" id="1750937at2759"/>
<reference evidence="2 3" key="1">
    <citation type="submission" date="2020-10" db="EMBL/GenBank/DDBJ databases">
        <title>The Coptis chinensis genome and diversification of protoberbering-type alkaloids.</title>
        <authorList>
            <person name="Wang B."/>
            <person name="Shu S."/>
            <person name="Song C."/>
            <person name="Liu Y."/>
        </authorList>
    </citation>
    <scope>NUCLEOTIDE SEQUENCE [LARGE SCALE GENOMIC DNA]</scope>
    <source>
        <strain evidence="2">HL-2020</strain>
        <tissue evidence="2">Leaf</tissue>
    </source>
</reference>
<dbReference type="InterPro" id="IPR025558">
    <property type="entry name" value="DUF4283"/>
</dbReference>
<dbReference type="InterPro" id="IPR040256">
    <property type="entry name" value="At4g02000-like"/>
</dbReference>
<dbReference type="Pfam" id="PF14111">
    <property type="entry name" value="DUF4283"/>
    <property type="match status" value="1"/>
</dbReference>
<dbReference type="AlphaFoldDB" id="A0A835H2I9"/>
<dbReference type="PANTHER" id="PTHR31286:SF60">
    <property type="entry name" value="PROTEIN, PUTATIVE-RELATED"/>
    <property type="match status" value="1"/>
</dbReference>
<dbReference type="PANTHER" id="PTHR31286">
    <property type="entry name" value="GLYCINE-RICH CELL WALL STRUCTURAL PROTEIN 1.8-LIKE"/>
    <property type="match status" value="1"/>
</dbReference>
<name>A0A835H2I9_9MAGN</name>
<dbReference type="Proteomes" id="UP000631114">
    <property type="component" value="Unassembled WGS sequence"/>
</dbReference>
<evidence type="ECO:0000313" key="2">
    <source>
        <dbReference type="EMBL" id="KAF9591381.1"/>
    </source>
</evidence>
<dbReference type="EMBL" id="JADFTS010000008">
    <property type="protein sequence ID" value="KAF9591381.1"/>
    <property type="molecule type" value="Genomic_DNA"/>
</dbReference>
<accession>A0A835H2I9</accession>
<gene>
    <name evidence="2" type="ORF">IFM89_004066</name>
</gene>
<keyword evidence="3" id="KW-1185">Reference proteome</keyword>
<evidence type="ECO:0000259" key="1">
    <source>
        <dbReference type="Pfam" id="PF14111"/>
    </source>
</evidence>
<comment type="caution">
    <text evidence="2">The sequence shown here is derived from an EMBL/GenBank/DDBJ whole genome shotgun (WGS) entry which is preliminary data.</text>
</comment>
<protein>
    <recommendedName>
        <fullName evidence="1">DUF4283 domain-containing protein</fullName>
    </recommendedName>
</protein>
<organism evidence="2 3">
    <name type="scientific">Coptis chinensis</name>
    <dbReference type="NCBI Taxonomy" id="261450"/>
    <lineage>
        <taxon>Eukaryota</taxon>
        <taxon>Viridiplantae</taxon>
        <taxon>Streptophyta</taxon>
        <taxon>Embryophyta</taxon>
        <taxon>Tracheophyta</taxon>
        <taxon>Spermatophyta</taxon>
        <taxon>Magnoliopsida</taxon>
        <taxon>Ranunculales</taxon>
        <taxon>Ranunculaceae</taxon>
        <taxon>Coptidoideae</taxon>
        <taxon>Coptis</taxon>
    </lineage>
</organism>
<feature type="domain" description="DUF4283" evidence="1">
    <location>
        <begin position="86"/>
        <end position="166"/>
    </location>
</feature>
<sequence>MVVVPFGLGGGRHQCLYPGSVLTPLPVVSGTFSTTNETPKDLSYAAAVKPRYGRNIDTSLLPSPGEQGGFPSIQLFDEDLEKGRDFCKHGLVGRLDLSKLKLGKVRSSVTNLWRLQGTWSMTPLGKGYIMFRFECLEDYQKVWDQGAWKVENQILRLSKWSPNFSTKKETQSHAAVWVRFPGLPLEYWEIRNLLALGRAVGRPIHMDETTAKRELGYYASVLVDIDLSKSIPEKVWIESKTYNIGFWQPIKLGKTPEFCSHCKGVGHTVANCKHLKNDLAKSLDLAKSKTDLAKTKGISESSTLILADNSTTLVPSISILQGQCTTNNDRMENDSHAMLGLGVEELPIPPVNIEQNVSTNFHIVGSDSLIVPPPATLVAPFIEASGLIVDPTSYQFSGSRAS</sequence>
<evidence type="ECO:0000313" key="3">
    <source>
        <dbReference type="Proteomes" id="UP000631114"/>
    </source>
</evidence>
<proteinExistence type="predicted"/>